<sequence length="99" mass="11493">MIRNEKLQEGAWFTMAQTAKKIGKTGRNKLYKLLREKGIIMKNNEPYQCYCDTGYFKMQFTPKYNKRGLFITAFPSVLVSEAGVEFIEALLKEMEPDNV</sequence>
<evidence type="ECO:0000313" key="3">
    <source>
        <dbReference type="Proteomes" id="UP000261174"/>
    </source>
</evidence>
<dbReference type="Pfam" id="PF03374">
    <property type="entry name" value="ANT"/>
    <property type="match status" value="1"/>
</dbReference>
<keyword evidence="3" id="KW-1185">Reference proteome</keyword>
<evidence type="ECO:0000259" key="1">
    <source>
        <dbReference type="Pfam" id="PF03374"/>
    </source>
</evidence>
<protein>
    <recommendedName>
        <fullName evidence="1">Antirepressor protein C-terminal domain-containing protein</fullName>
    </recommendedName>
</protein>
<accession>A0A3E1P9N7</accession>
<dbReference type="Proteomes" id="UP000261174">
    <property type="component" value="Unassembled WGS sequence"/>
</dbReference>
<proteinExistence type="predicted"/>
<dbReference type="RefSeq" id="WP_116852194.1">
    <property type="nucleotide sequence ID" value="NZ_QTJV01000001.1"/>
</dbReference>
<dbReference type="InterPro" id="IPR005039">
    <property type="entry name" value="Ant_C"/>
</dbReference>
<gene>
    <name evidence="2" type="ORF">DXN04_05080</name>
</gene>
<feature type="domain" description="Antirepressor protein C-terminal" evidence="1">
    <location>
        <begin position="13"/>
        <end position="93"/>
    </location>
</feature>
<dbReference type="AlphaFoldDB" id="A0A3E1P9N7"/>
<dbReference type="EMBL" id="QTJV01000001">
    <property type="protein sequence ID" value="RFM36874.1"/>
    <property type="molecule type" value="Genomic_DNA"/>
</dbReference>
<dbReference type="OrthoDB" id="884851at2"/>
<evidence type="ECO:0000313" key="2">
    <source>
        <dbReference type="EMBL" id="RFM36874.1"/>
    </source>
</evidence>
<comment type="caution">
    <text evidence="2">The sequence shown here is derived from an EMBL/GenBank/DDBJ whole genome shotgun (WGS) entry which is preliminary data.</text>
</comment>
<organism evidence="2 3">
    <name type="scientific">Chitinophaga silvisoli</name>
    <dbReference type="NCBI Taxonomy" id="2291814"/>
    <lineage>
        <taxon>Bacteria</taxon>
        <taxon>Pseudomonadati</taxon>
        <taxon>Bacteroidota</taxon>
        <taxon>Chitinophagia</taxon>
        <taxon>Chitinophagales</taxon>
        <taxon>Chitinophagaceae</taxon>
        <taxon>Chitinophaga</taxon>
    </lineage>
</organism>
<dbReference type="GO" id="GO:0003677">
    <property type="term" value="F:DNA binding"/>
    <property type="evidence" value="ECO:0007669"/>
    <property type="project" value="InterPro"/>
</dbReference>
<name>A0A3E1P9N7_9BACT</name>
<reference evidence="2 3" key="1">
    <citation type="submission" date="2018-08" db="EMBL/GenBank/DDBJ databases">
        <title>Chitinophaga sp. K20C18050901, a novel bacterium isolated from forest soil.</title>
        <authorList>
            <person name="Wang C."/>
        </authorList>
    </citation>
    <scope>NUCLEOTIDE SEQUENCE [LARGE SCALE GENOMIC DNA]</scope>
    <source>
        <strain evidence="2 3">K20C18050901</strain>
    </source>
</reference>